<evidence type="ECO:0000313" key="2">
    <source>
        <dbReference type="EMBL" id="UTI62949.1"/>
    </source>
</evidence>
<feature type="transmembrane region" description="Helical" evidence="1">
    <location>
        <begin position="12"/>
        <end position="30"/>
    </location>
</feature>
<proteinExistence type="predicted"/>
<evidence type="ECO:0000313" key="3">
    <source>
        <dbReference type="Proteomes" id="UP001056035"/>
    </source>
</evidence>
<keyword evidence="1" id="KW-1133">Transmembrane helix</keyword>
<dbReference type="EMBL" id="CP098502">
    <property type="protein sequence ID" value="UTI62949.1"/>
    <property type="molecule type" value="Genomic_DNA"/>
</dbReference>
<keyword evidence="1" id="KW-0472">Membrane</keyword>
<keyword evidence="3" id="KW-1185">Reference proteome</keyword>
<sequence>MRERAGDLGNRVIALLVLIVAVWFLLKFVIGLITGIATAIAIVIAIGAVFWAVNRL</sequence>
<reference evidence="2 3" key="1">
    <citation type="submission" date="2022-06" db="EMBL/GenBank/DDBJ databases">
        <title>Paraconexibacter antarcticus.</title>
        <authorList>
            <person name="Kim C.S."/>
        </authorList>
    </citation>
    <scope>NUCLEOTIDE SEQUENCE [LARGE SCALE GENOMIC DNA]</scope>
    <source>
        <strain evidence="2 3">02-257</strain>
    </source>
</reference>
<keyword evidence="1" id="KW-0812">Transmembrane</keyword>
<accession>A0ABY5DQV5</accession>
<gene>
    <name evidence="2" type="ORF">NBH00_16480</name>
</gene>
<protein>
    <submittedName>
        <fullName evidence="2">Uncharacterized protein</fullName>
    </submittedName>
</protein>
<evidence type="ECO:0000256" key="1">
    <source>
        <dbReference type="SAM" id="Phobius"/>
    </source>
</evidence>
<dbReference type="Proteomes" id="UP001056035">
    <property type="component" value="Chromosome"/>
</dbReference>
<dbReference type="RefSeq" id="WP_254569684.1">
    <property type="nucleotide sequence ID" value="NZ_CP098502.1"/>
</dbReference>
<name>A0ABY5DQV5_9ACTN</name>
<organism evidence="2 3">
    <name type="scientific">Paraconexibacter antarcticus</name>
    <dbReference type="NCBI Taxonomy" id="2949664"/>
    <lineage>
        <taxon>Bacteria</taxon>
        <taxon>Bacillati</taxon>
        <taxon>Actinomycetota</taxon>
        <taxon>Thermoleophilia</taxon>
        <taxon>Solirubrobacterales</taxon>
        <taxon>Paraconexibacteraceae</taxon>
        <taxon>Paraconexibacter</taxon>
    </lineage>
</organism>
<feature type="transmembrane region" description="Helical" evidence="1">
    <location>
        <begin position="36"/>
        <end position="53"/>
    </location>
</feature>